<dbReference type="GO" id="GO:0031966">
    <property type="term" value="C:mitochondrial membrane"/>
    <property type="evidence" value="ECO:0007669"/>
    <property type="project" value="TreeGrafter"/>
</dbReference>
<dbReference type="InterPro" id="IPR045520">
    <property type="entry name" value="GPAT/DHAPAT_C"/>
</dbReference>
<dbReference type="Pfam" id="PF19277">
    <property type="entry name" value="GPAT_C"/>
    <property type="match status" value="1"/>
</dbReference>
<dbReference type="AlphaFoldDB" id="A0A5E8B5N2"/>
<dbReference type="EMBL" id="CABVLU010000001">
    <property type="protein sequence ID" value="VVT46124.1"/>
    <property type="molecule type" value="Genomic_DNA"/>
</dbReference>
<accession>A0A5E8B5N2</accession>
<dbReference type="PANTHER" id="PTHR12563:SF17">
    <property type="entry name" value="DIHYDROXYACETONE PHOSPHATE ACYLTRANSFERASE"/>
    <property type="match status" value="1"/>
</dbReference>
<comment type="subcellular location">
    <subcellularLocation>
        <location evidence="1">Endomembrane system</location>
        <topology evidence="1">Peripheral membrane protein</topology>
    </subcellularLocation>
</comment>
<evidence type="ECO:0000256" key="2">
    <source>
        <dbReference type="ARBA" id="ARBA00007937"/>
    </source>
</evidence>
<evidence type="ECO:0000256" key="4">
    <source>
        <dbReference type="ARBA" id="ARBA00023136"/>
    </source>
</evidence>
<keyword evidence="5" id="KW-0012">Acyltransferase</keyword>
<keyword evidence="4" id="KW-0472">Membrane</keyword>
<dbReference type="GO" id="GO:0008654">
    <property type="term" value="P:phospholipid biosynthetic process"/>
    <property type="evidence" value="ECO:0007669"/>
    <property type="project" value="TreeGrafter"/>
</dbReference>
<name>A0A5E8B5N2_9ASCO</name>
<keyword evidence="3" id="KW-0808">Transferase</keyword>
<evidence type="ECO:0000256" key="6">
    <source>
        <dbReference type="SAM" id="MobiDB-lite"/>
    </source>
</evidence>
<dbReference type="GO" id="GO:0012505">
    <property type="term" value="C:endomembrane system"/>
    <property type="evidence" value="ECO:0007669"/>
    <property type="project" value="UniProtKB-SubCell"/>
</dbReference>
<dbReference type="Proteomes" id="UP000398389">
    <property type="component" value="Unassembled WGS sequence"/>
</dbReference>
<evidence type="ECO:0000313" key="8">
    <source>
        <dbReference type="EMBL" id="VVT46124.1"/>
    </source>
</evidence>
<reference evidence="8 9" key="1">
    <citation type="submission" date="2019-09" db="EMBL/GenBank/DDBJ databases">
        <authorList>
            <person name="Brejova B."/>
        </authorList>
    </citation>
    <scope>NUCLEOTIDE SEQUENCE [LARGE SCALE GENOMIC DNA]</scope>
</reference>
<gene>
    <name evidence="8" type="ORF">SAPINGB_P001058</name>
</gene>
<dbReference type="GO" id="GO:0019432">
    <property type="term" value="P:triglyceride biosynthetic process"/>
    <property type="evidence" value="ECO:0007669"/>
    <property type="project" value="TreeGrafter"/>
</dbReference>
<dbReference type="SMART" id="SM00563">
    <property type="entry name" value="PlsC"/>
    <property type="match status" value="1"/>
</dbReference>
<sequence>MSKDRNILQDFPLAENPEQAAQTSNLVEDFTRFREAPIESLRTLLKHITGSSWRSYDNYIGQQLYTQGVTEFFKQQTLANPALQEKINQLANAQLDLELPLPTDQQLPQENISDKSQSKSAERQRRALEKLINARAQRYPQLQQWLNDMANRMVDEMSSTFDHKSVLRFMYYIVAQIFSRTYHQGVHVNMDQVNSLRAKAAELQKKNQSLIFLPCHKSHIDYMSIQFICFRIGISLPSVVAGDNLNFAVVGPLIRQCGALFIRRSFGNDKLYNATMQAFVEMLLSNGYNLECFIEGTRSRTGKLLPPKYGIIKFIVESILSGRVEDAWIAPVSTQYDKVAEAESYATELLGKEKQRENFSQFLSARKIFALQMGRVDVRFHKPWSLRDFITTQVSRDLARSAMSTELLLAKTEDTNIALNPHLLSVISQDPKTFTPELRVKLLRSLGYRVLSDINDASVVMPTSLIGTMLLTNRGRGISKNNLVRRVRWLMALIKVHGGQIGEFSQPSIESLVDNGLKVLGPDLVGVENKDLLQTTYYAKDPFKLSYYRNQLIHLFVTEAIVAVAIYSKVLNTPNSEDFITYSDLLGRVTFLSRLLSGEFVFGPEGIQTNLSHTLQSLAEQEVIVLDKQADPSNPAHRETIVRISPKELSHGRENFDFYCFFVWPFVDGFWLTLAALFALTPTLEQTSEYNANNTSTVEPRSRGDIPLLWVEERVFLSGAQILGKTLYHQGTITYYEAVNKEMLKNALLQYVAEGIVLQRKAEGKPTMYALHPSWLPSRYDNERPTLSHGALTYIDFDDDPHMVHALHRGDIVPQGNLYDFSESVAYTRRLIRLRRDSPTLTVPILRLASSLFDGTQPDAIVTTPSAIMQPNAVAVSKKKKSKSKQANVFAEIVDGISSRFVTPEASVIVQSINEASRPETDNTAVRVSRPSKTLYSAKL</sequence>
<feature type="compositionally biased region" description="Basic and acidic residues" evidence="6">
    <location>
        <begin position="112"/>
        <end position="124"/>
    </location>
</feature>
<feature type="domain" description="Phospholipid/glycerol acyltransferase" evidence="7">
    <location>
        <begin position="210"/>
        <end position="337"/>
    </location>
</feature>
<comment type="similarity">
    <text evidence="2">Belongs to the GPAT/DAPAT family.</text>
</comment>
<proteinExistence type="inferred from homology"/>
<dbReference type="GO" id="GO:0004366">
    <property type="term" value="F:glycerol-3-phosphate O-acyltransferase activity"/>
    <property type="evidence" value="ECO:0007669"/>
    <property type="project" value="TreeGrafter"/>
</dbReference>
<dbReference type="GO" id="GO:0006072">
    <property type="term" value="P:glycerol-3-phosphate metabolic process"/>
    <property type="evidence" value="ECO:0007669"/>
    <property type="project" value="TreeGrafter"/>
</dbReference>
<dbReference type="Pfam" id="PF01553">
    <property type="entry name" value="Acyltransferase"/>
    <property type="match status" value="1"/>
</dbReference>
<dbReference type="RefSeq" id="XP_031851672.1">
    <property type="nucleotide sequence ID" value="XM_031995781.1"/>
</dbReference>
<evidence type="ECO:0000259" key="7">
    <source>
        <dbReference type="SMART" id="SM00563"/>
    </source>
</evidence>
<organism evidence="8 9">
    <name type="scientific">Magnusiomyces paraingens</name>
    <dbReference type="NCBI Taxonomy" id="2606893"/>
    <lineage>
        <taxon>Eukaryota</taxon>
        <taxon>Fungi</taxon>
        <taxon>Dikarya</taxon>
        <taxon>Ascomycota</taxon>
        <taxon>Saccharomycotina</taxon>
        <taxon>Dipodascomycetes</taxon>
        <taxon>Dipodascales</taxon>
        <taxon>Dipodascaceae</taxon>
        <taxon>Magnusiomyces</taxon>
    </lineage>
</organism>
<dbReference type="PANTHER" id="PTHR12563">
    <property type="entry name" value="GLYCEROL-3-PHOSPHATE ACYLTRANSFERASE"/>
    <property type="match status" value="1"/>
</dbReference>
<dbReference type="GeneID" id="43579881"/>
<evidence type="ECO:0000256" key="1">
    <source>
        <dbReference type="ARBA" id="ARBA00004184"/>
    </source>
</evidence>
<dbReference type="CDD" id="cd07993">
    <property type="entry name" value="LPLAT_DHAPAT-like"/>
    <property type="match status" value="1"/>
</dbReference>
<evidence type="ECO:0000313" key="9">
    <source>
        <dbReference type="Proteomes" id="UP000398389"/>
    </source>
</evidence>
<evidence type="ECO:0000256" key="3">
    <source>
        <dbReference type="ARBA" id="ARBA00022679"/>
    </source>
</evidence>
<dbReference type="InterPro" id="IPR041728">
    <property type="entry name" value="GPAT/DHAPAT_LPLAT"/>
</dbReference>
<protein>
    <recommendedName>
        <fullName evidence="7">Phospholipid/glycerol acyltransferase domain-containing protein</fullName>
    </recommendedName>
</protein>
<keyword evidence="9" id="KW-1185">Reference proteome</keyword>
<dbReference type="SUPFAM" id="SSF69593">
    <property type="entry name" value="Glycerol-3-phosphate (1)-acyltransferase"/>
    <property type="match status" value="1"/>
</dbReference>
<evidence type="ECO:0000256" key="5">
    <source>
        <dbReference type="ARBA" id="ARBA00023315"/>
    </source>
</evidence>
<dbReference type="OrthoDB" id="10255570at2759"/>
<feature type="region of interest" description="Disordered" evidence="6">
    <location>
        <begin position="103"/>
        <end position="124"/>
    </location>
</feature>
<dbReference type="GO" id="GO:0006631">
    <property type="term" value="P:fatty acid metabolic process"/>
    <property type="evidence" value="ECO:0007669"/>
    <property type="project" value="TreeGrafter"/>
</dbReference>
<dbReference type="InterPro" id="IPR022284">
    <property type="entry name" value="GPAT/DHAPAT"/>
</dbReference>
<dbReference type="InterPro" id="IPR002123">
    <property type="entry name" value="Plipid/glycerol_acylTrfase"/>
</dbReference>